<evidence type="ECO:0000313" key="2">
    <source>
        <dbReference type="Proteomes" id="UP001432075"/>
    </source>
</evidence>
<accession>A0ABZ1RW97</accession>
<dbReference type="Proteomes" id="UP001432075">
    <property type="component" value="Chromosome"/>
</dbReference>
<organism evidence="1 2">
    <name type="scientific">Streptomyces goshikiensis</name>
    <dbReference type="NCBI Taxonomy" id="1942"/>
    <lineage>
        <taxon>Bacteria</taxon>
        <taxon>Bacillati</taxon>
        <taxon>Actinomycetota</taxon>
        <taxon>Actinomycetes</taxon>
        <taxon>Kitasatosporales</taxon>
        <taxon>Streptomycetaceae</taxon>
        <taxon>Streptomyces</taxon>
    </lineage>
</organism>
<proteinExistence type="predicted"/>
<gene>
    <name evidence="1" type="ORF">OHU17_34700</name>
</gene>
<reference evidence="1" key="1">
    <citation type="submission" date="2022-10" db="EMBL/GenBank/DDBJ databases">
        <title>The complete genomes of actinobacterial strains from the NBC collection.</title>
        <authorList>
            <person name="Joergensen T.S."/>
            <person name="Alvarez Arevalo M."/>
            <person name="Sterndorff E.B."/>
            <person name="Faurdal D."/>
            <person name="Vuksanovic O."/>
            <person name="Mourched A.-S."/>
            <person name="Charusanti P."/>
            <person name="Shaw S."/>
            <person name="Blin K."/>
            <person name="Weber T."/>
        </authorList>
    </citation>
    <scope>NUCLEOTIDE SEQUENCE</scope>
    <source>
        <strain evidence="1">NBC_00283</strain>
    </source>
</reference>
<protein>
    <submittedName>
        <fullName evidence="1">DUF1622 domain-containing protein</fullName>
    </submittedName>
</protein>
<keyword evidence="2" id="KW-1185">Reference proteome</keyword>
<dbReference type="RefSeq" id="WP_328777348.1">
    <property type="nucleotide sequence ID" value="NZ_CP108057.1"/>
</dbReference>
<name>A0ABZ1RW97_9ACTN</name>
<sequence>MWLALGPAGLAAIAAIQTLLNFFLTREIAKERAEIDQDRQGSKPHFATL</sequence>
<evidence type="ECO:0000313" key="1">
    <source>
        <dbReference type="EMBL" id="WUO50581.1"/>
    </source>
</evidence>
<dbReference type="EMBL" id="CP108057">
    <property type="protein sequence ID" value="WUO50581.1"/>
    <property type="molecule type" value="Genomic_DNA"/>
</dbReference>